<keyword evidence="3" id="KW-1185">Reference proteome</keyword>
<protein>
    <submittedName>
        <fullName evidence="2">Uncharacterized protein</fullName>
    </submittedName>
</protein>
<reference evidence="2 3" key="1">
    <citation type="submission" date="2024-03" db="EMBL/GenBank/DDBJ databases">
        <title>Novel Streptomyces species of biotechnological and ecological value are a feature of Machair soil.</title>
        <authorList>
            <person name="Prole J.R."/>
            <person name="Goodfellow M."/>
            <person name="Allenby N."/>
            <person name="Ward A.C."/>
        </authorList>
    </citation>
    <scope>NUCLEOTIDE SEQUENCE [LARGE SCALE GENOMIC DNA]</scope>
    <source>
        <strain evidence="2 3">MS1.AVA.1</strain>
    </source>
</reference>
<evidence type="ECO:0000313" key="2">
    <source>
        <dbReference type="EMBL" id="MEJ8671362.1"/>
    </source>
</evidence>
<proteinExistence type="predicted"/>
<accession>A0ABU8URX8</accession>
<organism evidence="2 3">
    <name type="scientific">Streptomyces machairae</name>
    <dbReference type="NCBI Taxonomy" id="3134109"/>
    <lineage>
        <taxon>Bacteria</taxon>
        <taxon>Bacillati</taxon>
        <taxon>Actinomycetota</taxon>
        <taxon>Actinomycetes</taxon>
        <taxon>Kitasatosporales</taxon>
        <taxon>Streptomycetaceae</taxon>
        <taxon>Streptomyces</taxon>
    </lineage>
</organism>
<dbReference type="Proteomes" id="UP001376459">
    <property type="component" value="Unassembled WGS sequence"/>
</dbReference>
<sequence>MRGLTGIAGLVRERLGGRGLLRVAVTGGLRSGGGLLVRLSGLRRHSRGVLRGREALGQRRERLVGVGLGLRRHGGLAGRLHLGLLYLSRGRLFGCGGRGCGGLCLGLCVRLRFRRRRGLVLGRGLGGGVGVGLDVLRLVVLRGGRGSGGVRRLRLVGPLLVRLYVVVGIAEQARGLGVRGGVVELCLRLRHRLCGSGLLGCGRRRDARPPGWPSRTVRPGRRCRPAAARGSRGRRGAGRACAAGVRWAAGQA</sequence>
<gene>
    <name evidence="2" type="ORF">WKI71_32330</name>
</gene>
<dbReference type="EMBL" id="JBBKAK010000001">
    <property type="protein sequence ID" value="MEJ8671362.1"/>
    <property type="molecule type" value="Genomic_DNA"/>
</dbReference>
<feature type="region of interest" description="Disordered" evidence="1">
    <location>
        <begin position="206"/>
        <end position="235"/>
    </location>
</feature>
<name>A0ABU8URX8_9ACTN</name>
<comment type="caution">
    <text evidence="2">The sequence shown here is derived from an EMBL/GenBank/DDBJ whole genome shotgun (WGS) entry which is preliminary data.</text>
</comment>
<evidence type="ECO:0000313" key="3">
    <source>
        <dbReference type="Proteomes" id="UP001376459"/>
    </source>
</evidence>
<evidence type="ECO:0000256" key="1">
    <source>
        <dbReference type="SAM" id="MobiDB-lite"/>
    </source>
</evidence>